<dbReference type="InterPro" id="IPR035965">
    <property type="entry name" value="PAS-like_dom_sf"/>
</dbReference>
<keyword evidence="6" id="KW-0902">Two-component regulatory system</keyword>
<dbReference type="InterPro" id="IPR000014">
    <property type="entry name" value="PAS"/>
</dbReference>
<dbReference type="CDD" id="cd12915">
    <property type="entry name" value="PDC2_DGC_like"/>
    <property type="match status" value="1"/>
</dbReference>
<dbReference type="Pfam" id="PF00512">
    <property type="entry name" value="HisKA"/>
    <property type="match status" value="1"/>
</dbReference>
<dbReference type="PRINTS" id="PR00344">
    <property type="entry name" value="BCTRLSENSOR"/>
</dbReference>
<dbReference type="PANTHER" id="PTHR43711">
    <property type="entry name" value="TWO-COMPONENT HISTIDINE KINASE"/>
    <property type="match status" value="1"/>
</dbReference>
<feature type="domain" description="Histidine kinase" evidence="8">
    <location>
        <begin position="490"/>
        <end position="711"/>
    </location>
</feature>
<evidence type="ECO:0000256" key="1">
    <source>
        <dbReference type="ARBA" id="ARBA00000085"/>
    </source>
</evidence>
<dbReference type="InterPro" id="IPR036890">
    <property type="entry name" value="HATPase_C_sf"/>
</dbReference>
<feature type="transmembrane region" description="Helical" evidence="7">
    <location>
        <begin position="305"/>
        <end position="323"/>
    </location>
</feature>
<proteinExistence type="predicted"/>
<dbReference type="InterPro" id="IPR003594">
    <property type="entry name" value="HATPase_dom"/>
</dbReference>
<evidence type="ECO:0000313" key="10">
    <source>
        <dbReference type="EMBL" id="NYZ24710.1"/>
    </source>
</evidence>
<evidence type="ECO:0000256" key="2">
    <source>
        <dbReference type="ARBA" id="ARBA00012438"/>
    </source>
</evidence>
<keyword evidence="3" id="KW-0597">Phosphoprotein</keyword>
<dbReference type="InterPro" id="IPR005467">
    <property type="entry name" value="His_kinase_dom"/>
</dbReference>
<dbReference type="Gene3D" id="1.10.287.130">
    <property type="match status" value="1"/>
</dbReference>
<dbReference type="CDD" id="cd00130">
    <property type="entry name" value="PAS"/>
    <property type="match status" value="1"/>
</dbReference>
<dbReference type="InterPro" id="IPR054327">
    <property type="entry name" value="His-kinase-like_sensor"/>
</dbReference>
<dbReference type="CDD" id="cd12914">
    <property type="entry name" value="PDC1_DGC_like"/>
    <property type="match status" value="1"/>
</dbReference>
<keyword evidence="11" id="KW-1185">Reference proteome</keyword>
<dbReference type="PROSITE" id="PS50109">
    <property type="entry name" value="HIS_KIN"/>
    <property type="match status" value="1"/>
</dbReference>
<dbReference type="SMART" id="SM00387">
    <property type="entry name" value="HATPase_c"/>
    <property type="match status" value="1"/>
</dbReference>
<dbReference type="CDD" id="cd00082">
    <property type="entry name" value="HisKA"/>
    <property type="match status" value="1"/>
</dbReference>
<evidence type="ECO:0000256" key="6">
    <source>
        <dbReference type="ARBA" id="ARBA00023012"/>
    </source>
</evidence>
<dbReference type="SUPFAM" id="SSF55874">
    <property type="entry name" value="ATPase domain of HSP90 chaperone/DNA topoisomerase II/histidine kinase"/>
    <property type="match status" value="1"/>
</dbReference>
<dbReference type="RefSeq" id="WP_180286485.1">
    <property type="nucleotide sequence ID" value="NZ_JABFDB010000044.1"/>
</dbReference>
<dbReference type="Pfam" id="PF02518">
    <property type="entry name" value="HATPase_c"/>
    <property type="match status" value="1"/>
</dbReference>
<comment type="catalytic activity">
    <reaction evidence="1">
        <text>ATP + protein L-histidine = ADP + protein N-phospho-L-histidine.</text>
        <dbReference type="EC" id="2.7.13.3"/>
    </reaction>
</comment>
<keyword evidence="4" id="KW-0808">Transferase</keyword>
<reference evidence="10 11" key="1">
    <citation type="submission" date="2020-05" db="EMBL/GenBank/DDBJ databases">
        <title>Azospirillum oleiclasticum sp. nov, a nitrogen-fixing and heavy crude oil-emulsifying bacterium isolated from the crude oil of Yumen Oilfield.</title>
        <authorList>
            <person name="Wu D."/>
            <person name="Cai M."/>
            <person name="Zhang X."/>
        </authorList>
    </citation>
    <scope>NUCLEOTIDE SEQUENCE [LARGE SCALE GENOMIC DNA]</scope>
    <source>
        <strain evidence="10 11">ROY-1-1-2</strain>
    </source>
</reference>
<gene>
    <name evidence="10" type="ORF">HND93_33825</name>
</gene>
<keyword evidence="5" id="KW-0418">Kinase</keyword>
<dbReference type="Pfam" id="PF08448">
    <property type="entry name" value="PAS_4"/>
    <property type="match status" value="1"/>
</dbReference>
<dbReference type="InterPro" id="IPR000700">
    <property type="entry name" value="PAS-assoc_C"/>
</dbReference>
<dbReference type="Gene3D" id="3.30.565.10">
    <property type="entry name" value="Histidine kinase-like ATPase, C-terminal domain"/>
    <property type="match status" value="1"/>
</dbReference>
<evidence type="ECO:0000256" key="4">
    <source>
        <dbReference type="ARBA" id="ARBA00022679"/>
    </source>
</evidence>
<accession>A0ABX2TN65</accession>
<feature type="transmembrane region" description="Helical" evidence="7">
    <location>
        <begin position="25"/>
        <end position="44"/>
    </location>
</feature>
<feature type="domain" description="PAC" evidence="9">
    <location>
        <begin position="420"/>
        <end position="472"/>
    </location>
</feature>
<dbReference type="InterPro" id="IPR036097">
    <property type="entry name" value="HisK_dim/P_sf"/>
</dbReference>
<dbReference type="Proteomes" id="UP000584642">
    <property type="component" value="Unassembled WGS sequence"/>
</dbReference>
<dbReference type="CDD" id="cd16922">
    <property type="entry name" value="HATPase_EvgS-ArcB-TorS-like"/>
    <property type="match status" value="1"/>
</dbReference>
<dbReference type="InterPro" id="IPR050736">
    <property type="entry name" value="Sensor_HK_Regulatory"/>
</dbReference>
<dbReference type="Gene3D" id="3.30.450.20">
    <property type="entry name" value="PAS domain"/>
    <property type="match status" value="3"/>
</dbReference>
<evidence type="ECO:0000259" key="9">
    <source>
        <dbReference type="PROSITE" id="PS50113"/>
    </source>
</evidence>
<dbReference type="EMBL" id="JABFDB010000044">
    <property type="protein sequence ID" value="NYZ24710.1"/>
    <property type="molecule type" value="Genomic_DNA"/>
</dbReference>
<dbReference type="Pfam" id="PF22588">
    <property type="entry name" value="dCache_1_like"/>
    <property type="match status" value="1"/>
</dbReference>
<evidence type="ECO:0000256" key="7">
    <source>
        <dbReference type="SAM" id="Phobius"/>
    </source>
</evidence>
<dbReference type="EC" id="2.7.13.3" evidence="2"/>
<organism evidence="10 11">
    <name type="scientific">Azospirillum oleiclasticum</name>
    <dbReference type="NCBI Taxonomy" id="2735135"/>
    <lineage>
        <taxon>Bacteria</taxon>
        <taxon>Pseudomonadati</taxon>
        <taxon>Pseudomonadota</taxon>
        <taxon>Alphaproteobacteria</taxon>
        <taxon>Rhodospirillales</taxon>
        <taxon>Azospirillaceae</taxon>
        <taxon>Azospirillum</taxon>
    </lineage>
</organism>
<sequence>MTARPESGSAAIAALPPMLFVRLRIALLCLVALVVCGLAADAVLEIVRTREEAVAEATRQTGNLAETLELHASSAFRIADLAAASLADRMSHRAGRPGLSPEEAMELIQERLDPSLPYRNLVVTDAEGNVRVDGTGIPPTFNIADRSYFRVQRDRPDAGMFISEPIRSRLGRGWFVAVSRRITDAAGAFAGIAYAVIDLDMFDRFYASLDVGPNGVVTLWSRDGYVLARRPRDAALSENPARFSDIVTRIREPGYRGTLHSVSPIDGKLRVRSMRAATDLPVLVTVGLAEEDFLALWRTNMWQRMAASAAAFLFVVALTLLLFRQLRALEATTRALRESEAQARASTGRLTAMVNALPDLAFILDGDGRYTEVIGHGSPDLLAVPAESLHGRRLHDVLPEPVADRLLAATRQTIEGGGPQRLEYPLTTRAGRPAWFEGRTAVLPADFAPRPMALFLARDITDRVEAAERLARARDLAESASRTKSAFLATMSHELRTPLNAIIGFSEIMVHGMFGPLGNDRYREYATHIHQSGIHLLDLINNILDMSKLEAGRLALEERPVDLGEVIAACAALNEVPAGKGGVALSVRMVGDPPWVMADERALRQILLNLLSNAVKFTPAGGTVTVTVESVAGGPVVVGIADTGIGISPEAMAHITEPFHQADTSISRRFGGTGLGLAITRSLVELHGGKLWIDSREGCGTTVTVSLPPERVVEPSL</sequence>
<dbReference type="PANTHER" id="PTHR43711:SF26">
    <property type="entry name" value="SENSOR HISTIDINE KINASE RCSC"/>
    <property type="match status" value="1"/>
</dbReference>
<dbReference type="InterPro" id="IPR004358">
    <property type="entry name" value="Sig_transdc_His_kin-like_C"/>
</dbReference>
<evidence type="ECO:0000256" key="3">
    <source>
        <dbReference type="ARBA" id="ARBA00022553"/>
    </source>
</evidence>
<dbReference type="SUPFAM" id="SSF55785">
    <property type="entry name" value="PYP-like sensor domain (PAS domain)"/>
    <property type="match status" value="1"/>
</dbReference>
<protein>
    <recommendedName>
        <fullName evidence="2">histidine kinase</fullName>
        <ecNumber evidence="2">2.7.13.3</ecNumber>
    </recommendedName>
</protein>
<dbReference type="InterPro" id="IPR013656">
    <property type="entry name" value="PAS_4"/>
</dbReference>
<dbReference type="InterPro" id="IPR003661">
    <property type="entry name" value="HisK_dim/P_dom"/>
</dbReference>
<dbReference type="PROSITE" id="PS50113">
    <property type="entry name" value="PAC"/>
    <property type="match status" value="1"/>
</dbReference>
<comment type="caution">
    <text evidence="10">The sequence shown here is derived from an EMBL/GenBank/DDBJ whole genome shotgun (WGS) entry which is preliminary data.</text>
</comment>
<evidence type="ECO:0000256" key="5">
    <source>
        <dbReference type="ARBA" id="ARBA00022777"/>
    </source>
</evidence>
<dbReference type="SUPFAM" id="SSF47384">
    <property type="entry name" value="Homodimeric domain of signal transducing histidine kinase"/>
    <property type="match status" value="1"/>
</dbReference>
<evidence type="ECO:0000259" key="8">
    <source>
        <dbReference type="PROSITE" id="PS50109"/>
    </source>
</evidence>
<keyword evidence="7" id="KW-0472">Membrane</keyword>
<keyword evidence="7" id="KW-0812">Transmembrane</keyword>
<dbReference type="NCBIfam" id="TIGR00229">
    <property type="entry name" value="sensory_box"/>
    <property type="match status" value="1"/>
</dbReference>
<evidence type="ECO:0000313" key="11">
    <source>
        <dbReference type="Proteomes" id="UP000584642"/>
    </source>
</evidence>
<name>A0ABX2TN65_9PROT</name>
<keyword evidence="7" id="KW-1133">Transmembrane helix</keyword>
<dbReference type="SMART" id="SM00388">
    <property type="entry name" value="HisKA"/>
    <property type="match status" value="1"/>
</dbReference>